<sequence>MKGTRAVDRGVHDRSIQQIDKSEIGPAYKFIAPVQRLGKVNDLVDKILDNDICVKASDLLSTSKPIREELKYRVTQQRVNSREQPKSTQVKAQFEELQLDSDTIDIDSLPSVTWEKKTERTNSGEQMSAFVVGDVVLQYLETLAPKETAKQIVVAKDSHSLRSIYPLLNGREHVESLLDSGSQIVSTSQEKAEKAGLIWDPDIVIYMQSANKGLEKSLGLARNVPFLIGDMTVLLQVHVIKEPAYDLLLGRPFDALLQTHIQNFADGRQIITLTEPLTNRRITVPTFARGTAAILANSSKMEKATEPTTANPVAQGFLVTSRI</sequence>
<evidence type="ECO:0000313" key="2">
    <source>
        <dbReference type="Proteomes" id="UP001150238"/>
    </source>
</evidence>
<dbReference type="SUPFAM" id="SSF50630">
    <property type="entry name" value="Acid proteases"/>
    <property type="match status" value="1"/>
</dbReference>
<reference evidence="1" key="1">
    <citation type="submission" date="2022-08" db="EMBL/GenBank/DDBJ databases">
        <authorList>
            <consortium name="DOE Joint Genome Institute"/>
            <person name="Min B."/>
            <person name="Riley R."/>
            <person name="Sierra-Patev S."/>
            <person name="Naranjo-Ortiz M."/>
            <person name="Looney B."/>
            <person name="Konkel Z."/>
            <person name="Slot J.C."/>
            <person name="Sakamoto Y."/>
            <person name="Steenwyk J.L."/>
            <person name="Rokas A."/>
            <person name="Carro J."/>
            <person name="Camarero S."/>
            <person name="Ferreira P."/>
            <person name="Molpeceres G."/>
            <person name="Ruiz-Duenas F.J."/>
            <person name="Serrano A."/>
            <person name="Henrissat B."/>
            <person name="Drula E."/>
            <person name="Hughes K.W."/>
            <person name="Mata J.L."/>
            <person name="Ishikawa N.K."/>
            <person name="Vargas-Isla R."/>
            <person name="Ushijima S."/>
            <person name="Smith C.A."/>
            <person name="Ahrendt S."/>
            <person name="Andreopoulos W."/>
            <person name="He G."/>
            <person name="Labutti K."/>
            <person name="Lipzen A."/>
            <person name="Ng V."/>
            <person name="Sandor L."/>
            <person name="Barry K."/>
            <person name="Martinez A.T."/>
            <person name="Xiao Y."/>
            <person name="Gibbons J.G."/>
            <person name="Terashima K."/>
            <person name="Hibbett D.S."/>
            <person name="Grigoriev I.V."/>
        </authorList>
    </citation>
    <scope>NUCLEOTIDE SEQUENCE</scope>
    <source>
        <strain evidence="1">Sp2 HRB7682 ss15</strain>
    </source>
</reference>
<reference evidence="1" key="2">
    <citation type="journal article" date="2023" name="Proc. Natl. Acad. Sci. U.S.A.">
        <title>A global phylogenomic analysis of the shiitake genus Lentinula.</title>
        <authorList>
            <person name="Sierra-Patev S."/>
            <person name="Min B."/>
            <person name="Naranjo-Ortiz M."/>
            <person name="Looney B."/>
            <person name="Konkel Z."/>
            <person name="Slot J.C."/>
            <person name="Sakamoto Y."/>
            <person name="Steenwyk J.L."/>
            <person name="Rokas A."/>
            <person name="Carro J."/>
            <person name="Camarero S."/>
            <person name="Ferreira P."/>
            <person name="Molpeceres G."/>
            <person name="Ruiz-Duenas F.J."/>
            <person name="Serrano A."/>
            <person name="Henrissat B."/>
            <person name="Drula E."/>
            <person name="Hughes K.W."/>
            <person name="Mata J.L."/>
            <person name="Ishikawa N.K."/>
            <person name="Vargas-Isla R."/>
            <person name="Ushijima S."/>
            <person name="Smith C.A."/>
            <person name="Donoghue J."/>
            <person name="Ahrendt S."/>
            <person name="Andreopoulos W."/>
            <person name="He G."/>
            <person name="LaButti K."/>
            <person name="Lipzen A."/>
            <person name="Ng V."/>
            <person name="Riley R."/>
            <person name="Sandor L."/>
            <person name="Barry K."/>
            <person name="Martinez A.T."/>
            <person name="Xiao Y."/>
            <person name="Gibbons J.G."/>
            <person name="Terashima K."/>
            <person name="Grigoriev I.V."/>
            <person name="Hibbett D."/>
        </authorList>
    </citation>
    <scope>NUCLEOTIDE SEQUENCE</scope>
    <source>
        <strain evidence="1">Sp2 HRB7682 ss15</strain>
    </source>
</reference>
<gene>
    <name evidence="1" type="ORF">C8J55DRAFT_433768</name>
</gene>
<dbReference type="InterPro" id="IPR021109">
    <property type="entry name" value="Peptidase_aspartic_dom_sf"/>
</dbReference>
<dbReference type="EMBL" id="JANVFS010000025">
    <property type="protein sequence ID" value="KAJ4473391.1"/>
    <property type="molecule type" value="Genomic_DNA"/>
</dbReference>
<name>A0A9W9A385_9AGAR</name>
<dbReference type="AlphaFoldDB" id="A0A9W9A385"/>
<protein>
    <submittedName>
        <fullName evidence="1">Uncharacterized protein</fullName>
    </submittedName>
</protein>
<dbReference type="Gene3D" id="2.40.70.10">
    <property type="entry name" value="Acid Proteases"/>
    <property type="match status" value="1"/>
</dbReference>
<dbReference type="CDD" id="cd00303">
    <property type="entry name" value="retropepsin_like"/>
    <property type="match status" value="1"/>
</dbReference>
<comment type="caution">
    <text evidence="1">The sequence shown here is derived from an EMBL/GenBank/DDBJ whole genome shotgun (WGS) entry which is preliminary data.</text>
</comment>
<accession>A0A9W9A385</accession>
<proteinExistence type="predicted"/>
<organism evidence="1 2">
    <name type="scientific">Lentinula lateritia</name>
    <dbReference type="NCBI Taxonomy" id="40482"/>
    <lineage>
        <taxon>Eukaryota</taxon>
        <taxon>Fungi</taxon>
        <taxon>Dikarya</taxon>
        <taxon>Basidiomycota</taxon>
        <taxon>Agaricomycotina</taxon>
        <taxon>Agaricomycetes</taxon>
        <taxon>Agaricomycetidae</taxon>
        <taxon>Agaricales</taxon>
        <taxon>Marasmiineae</taxon>
        <taxon>Omphalotaceae</taxon>
        <taxon>Lentinula</taxon>
    </lineage>
</organism>
<evidence type="ECO:0000313" key="1">
    <source>
        <dbReference type="EMBL" id="KAJ4473391.1"/>
    </source>
</evidence>
<dbReference type="Proteomes" id="UP001150238">
    <property type="component" value="Unassembled WGS sequence"/>
</dbReference>